<feature type="transmembrane region" description="Helical" evidence="13">
    <location>
        <begin position="213"/>
        <end position="234"/>
    </location>
</feature>
<accession>A0A4E0RFE5</accession>
<dbReference type="AlphaFoldDB" id="A0A4E0RFE5"/>
<evidence type="ECO:0000256" key="9">
    <source>
        <dbReference type="ARBA" id="ARBA00025620"/>
    </source>
</evidence>
<keyword evidence="6" id="KW-0256">Endoplasmic reticulum</keyword>
<evidence type="ECO:0000256" key="4">
    <source>
        <dbReference type="ARBA" id="ARBA00022692"/>
    </source>
</evidence>
<feature type="chain" id="PRO_5020034961" description="Translocon-associated protein subunit alpha" evidence="14">
    <location>
        <begin position="40"/>
        <end position="290"/>
    </location>
</feature>
<keyword evidence="5 14" id="KW-0732">Signal</keyword>
<comment type="function">
    <text evidence="9">TRAP proteins are part of a complex whose function is to bind calcium to the ER membrane and thereby regulate the retention of ER resident proteins. May be involved in the recycling of the translocation apparatus after completion of the translocation process or may function as a membrane-bound chaperone facilitating folding of translocated proteins.</text>
</comment>
<dbReference type="PANTHER" id="PTHR12924:SF0">
    <property type="entry name" value="TRANSLOCON-ASSOCIATED PROTEIN SUBUNIT ALPHA"/>
    <property type="match status" value="1"/>
</dbReference>
<evidence type="ECO:0000256" key="12">
    <source>
        <dbReference type="SAM" id="MobiDB-lite"/>
    </source>
</evidence>
<feature type="region of interest" description="Disordered" evidence="12">
    <location>
        <begin position="270"/>
        <end position="290"/>
    </location>
</feature>
<evidence type="ECO:0000256" key="13">
    <source>
        <dbReference type="SAM" id="Phobius"/>
    </source>
</evidence>
<comment type="subunit">
    <text evidence="10">Heterotetramer of TRAP-alpha, TRAP-beta, TRAP-delta and TRAP-gamma. Interacts with palmitoylated calnexin (CALX), the interaction is required for efficient folding of glycosylated proteins.</text>
</comment>
<evidence type="ECO:0000256" key="10">
    <source>
        <dbReference type="ARBA" id="ARBA00025854"/>
    </source>
</evidence>
<feature type="compositionally biased region" description="Polar residues" evidence="12">
    <location>
        <begin position="279"/>
        <end position="290"/>
    </location>
</feature>
<dbReference type="PANTHER" id="PTHR12924">
    <property type="entry name" value="TRANSLOCON-ASSOCIATED PROTEIN, ALPHA SUBUNIT"/>
    <property type="match status" value="1"/>
</dbReference>
<comment type="similarity">
    <text evidence="2">Belongs to the TRAP-alpha family.</text>
</comment>
<sequence>MIKPYTVSVLFYWIQGAKIRVPQTMWLVRWVALFSVVLCCSLLNAQDASVSEEEPEAPVSNVEPKEDPYEGSPHVQTVLTFVSPSLGLYSTKREIDLPAGKFSSILATLLNTHEGTSLPRFSLDLVEGALHYPGYYDYYIQNFTKIRLQNTLEPGQEGSVYYKFRPALELVGRPFDLSIVAHYHDENGVYYAHRLFNQTINLYEVEEGIDTQMLFLVILVVAVSIAMLVGLWHWCSSKAGRTHVAQKPSKSVDSDDTPVIENEYLALLKNPKVPKPGRSGNTVTRRQGKR</sequence>
<dbReference type="GO" id="GO:0005789">
    <property type="term" value="C:endoplasmic reticulum membrane"/>
    <property type="evidence" value="ECO:0007669"/>
    <property type="project" value="UniProtKB-SubCell"/>
</dbReference>
<dbReference type="EMBL" id="JXXN02000772">
    <property type="protein sequence ID" value="THD26353.1"/>
    <property type="molecule type" value="Genomic_DNA"/>
</dbReference>
<keyword evidence="7 13" id="KW-1133">Transmembrane helix</keyword>
<evidence type="ECO:0000256" key="14">
    <source>
        <dbReference type="SAM" id="SignalP"/>
    </source>
</evidence>
<comment type="subcellular location">
    <subcellularLocation>
        <location evidence="1">Endoplasmic reticulum membrane</location>
        <topology evidence="1">Single-pass type I membrane protein</topology>
    </subcellularLocation>
</comment>
<keyword evidence="8 13" id="KW-0472">Membrane</keyword>
<dbReference type="InterPro" id="IPR005595">
    <property type="entry name" value="TRAP_alpha"/>
</dbReference>
<evidence type="ECO:0000256" key="5">
    <source>
        <dbReference type="ARBA" id="ARBA00022729"/>
    </source>
</evidence>
<evidence type="ECO:0000313" key="16">
    <source>
        <dbReference type="Proteomes" id="UP000230066"/>
    </source>
</evidence>
<name>A0A4E0RFE5_FASHE</name>
<evidence type="ECO:0000256" key="1">
    <source>
        <dbReference type="ARBA" id="ARBA00004115"/>
    </source>
</evidence>
<evidence type="ECO:0000256" key="3">
    <source>
        <dbReference type="ARBA" id="ARBA00020280"/>
    </source>
</evidence>
<evidence type="ECO:0000313" key="15">
    <source>
        <dbReference type="EMBL" id="THD26353.1"/>
    </source>
</evidence>
<comment type="caution">
    <text evidence="15">The sequence shown here is derived from an EMBL/GenBank/DDBJ whole genome shotgun (WGS) entry which is preliminary data.</text>
</comment>
<evidence type="ECO:0000256" key="11">
    <source>
        <dbReference type="ARBA" id="ARBA00031071"/>
    </source>
</evidence>
<feature type="signal peptide" evidence="14">
    <location>
        <begin position="1"/>
        <end position="39"/>
    </location>
</feature>
<protein>
    <recommendedName>
        <fullName evidence="3">Translocon-associated protein subunit alpha</fullName>
    </recommendedName>
    <alternativeName>
        <fullName evidence="11">Signal sequence receptor subunit alpha</fullName>
    </alternativeName>
</protein>
<evidence type="ECO:0000256" key="2">
    <source>
        <dbReference type="ARBA" id="ARBA00006776"/>
    </source>
</evidence>
<proteinExistence type="inferred from homology"/>
<reference evidence="15" key="1">
    <citation type="submission" date="2019-03" db="EMBL/GenBank/DDBJ databases">
        <title>Improved annotation for the trematode Fasciola hepatica.</title>
        <authorList>
            <person name="Choi Y.-J."/>
            <person name="Martin J."/>
            <person name="Mitreva M."/>
        </authorList>
    </citation>
    <scope>NUCLEOTIDE SEQUENCE [LARGE SCALE GENOMIC DNA]</scope>
</reference>
<evidence type="ECO:0000256" key="7">
    <source>
        <dbReference type="ARBA" id="ARBA00022989"/>
    </source>
</evidence>
<keyword evidence="4 13" id="KW-0812">Transmembrane</keyword>
<evidence type="ECO:0000256" key="6">
    <source>
        <dbReference type="ARBA" id="ARBA00022824"/>
    </source>
</evidence>
<keyword evidence="16" id="KW-1185">Reference proteome</keyword>
<organism evidence="15 16">
    <name type="scientific">Fasciola hepatica</name>
    <name type="common">Liver fluke</name>
    <dbReference type="NCBI Taxonomy" id="6192"/>
    <lineage>
        <taxon>Eukaryota</taxon>
        <taxon>Metazoa</taxon>
        <taxon>Spiralia</taxon>
        <taxon>Lophotrochozoa</taxon>
        <taxon>Platyhelminthes</taxon>
        <taxon>Trematoda</taxon>
        <taxon>Digenea</taxon>
        <taxon>Plagiorchiida</taxon>
        <taxon>Echinostomata</taxon>
        <taxon>Echinostomatoidea</taxon>
        <taxon>Fasciolidae</taxon>
        <taxon>Fasciola</taxon>
    </lineage>
</organism>
<gene>
    <name evidence="15" type="ORF">D915_002715</name>
</gene>
<dbReference type="Pfam" id="PF03896">
    <property type="entry name" value="TRAP_alpha"/>
    <property type="match status" value="1"/>
</dbReference>
<dbReference type="Proteomes" id="UP000230066">
    <property type="component" value="Unassembled WGS sequence"/>
</dbReference>
<evidence type="ECO:0000256" key="8">
    <source>
        <dbReference type="ARBA" id="ARBA00023136"/>
    </source>
</evidence>